<dbReference type="EMBL" id="CP114040">
    <property type="protein sequence ID" value="WAS95802.1"/>
    <property type="molecule type" value="Genomic_DNA"/>
</dbReference>
<protein>
    <submittedName>
        <fullName evidence="1">Uncharacterized protein</fullName>
    </submittedName>
</protein>
<evidence type="ECO:0000313" key="1">
    <source>
        <dbReference type="EMBL" id="WAS95802.1"/>
    </source>
</evidence>
<reference evidence="1" key="1">
    <citation type="submission" date="2022-11" db="EMBL/GenBank/DDBJ databases">
        <title>Minimal conservation of predation-associated metabolite biosynthetic gene clusters underscores biosynthetic potential of Myxococcota including descriptions for ten novel species: Archangium lansinium sp. nov., Myxococcus landrumus sp. nov., Nannocystis bai.</title>
        <authorList>
            <person name="Ahearne A."/>
            <person name="Stevens C."/>
            <person name="Dowd S."/>
        </authorList>
    </citation>
    <scope>NUCLEOTIDE SEQUENCE</scope>
    <source>
        <strain evidence="1">Fl3</strain>
    </source>
</reference>
<keyword evidence="2" id="KW-1185">Reference proteome</keyword>
<proteinExistence type="predicted"/>
<evidence type="ECO:0000313" key="2">
    <source>
        <dbReference type="Proteomes" id="UP001164459"/>
    </source>
</evidence>
<organism evidence="1 2">
    <name type="scientific">Nannocystis punicea</name>
    <dbReference type="NCBI Taxonomy" id="2995304"/>
    <lineage>
        <taxon>Bacteria</taxon>
        <taxon>Pseudomonadati</taxon>
        <taxon>Myxococcota</taxon>
        <taxon>Polyangia</taxon>
        <taxon>Nannocystales</taxon>
        <taxon>Nannocystaceae</taxon>
        <taxon>Nannocystis</taxon>
    </lineage>
</organism>
<dbReference type="Proteomes" id="UP001164459">
    <property type="component" value="Chromosome"/>
</dbReference>
<dbReference type="RefSeq" id="WP_269038145.1">
    <property type="nucleotide sequence ID" value="NZ_CP114040.1"/>
</dbReference>
<gene>
    <name evidence="1" type="ORF">O0S08_06530</name>
</gene>
<name>A0ABY7H958_9BACT</name>
<sequence>MVDTSFLRETLGLRSLADERLGDDGEALRVIYGPTFHANVAITVRRVGDLAELEVLVEGAAPERVMLTSVESAPPLGLLRQPIDAWDVFSRDGIAAHGERWDGRERVLAHIGNPIPAAEPAAYQLLVEMLDFAAARPWSLRIQEALACVRRYLEDADELPPRQARRRRQLASQRGWE</sequence>
<accession>A0ABY7H958</accession>